<evidence type="ECO:0000313" key="1">
    <source>
        <dbReference type="EMBL" id="SMF55415.1"/>
    </source>
</evidence>
<dbReference type="RefSeq" id="WP_085086843.1">
    <property type="nucleotide sequence ID" value="NZ_FXAK01000006.1"/>
</dbReference>
<gene>
    <name evidence="1" type="ORF">SAMN02982917_3074</name>
</gene>
<dbReference type="EMBL" id="FXAK01000006">
    <property type="protein sequence ID" value="SMF55415.1"/>
    <property type="molecule type" value="Genomic_DNA"/>
</dbReference>
<dbReference type="AlphaFoldDB" id="A0A1X7FN15"/>
<organism evidence="1 2">
    <name type="scientific">Azospirillum oryzae</name>
    <dbReference type="NCBI Taxonomy" id="286727"/>
    <lineage>
        <taxon>Bacteria</taxon>
        <taxon>Pseudomonadati</taxon>
        <taxon>Pseudomonadota</taxon>
        <taxon>Alphaproteobacteria</taxon>
        <taxon>Rhodospirillales</taxon>
        <taxon>Azospirillaceae</taxon>
        <taxon>Azospirillum</taxon>
    </lineage>
</organism>
<name>A0A1X7FN15_9PROT</name>
<dbReference type="OrthoDB" id="7365069at2"/>
<accession>A0A1X7FN15</accession>
<sequence>MLEVHDFTRHARERATARAFPPLVAELILDYGESRDAGDGARTYALTRASMRTLRHRAGPTLVKALEPYRSRNAYVIAAAGRVITCAYAPKPLFR</sequence>
<dbReference type="Proteomes" id="UP000192936">
    <property type="component" value="Unassembled WGS sequence"/>
</dbReference>
<protein>
    <recommendedName>
        <fullName evidence="3">DUF4258 domain-containing protein</fullName>
    </recommendedName>
</protein>
<reference evidence="1 2" key="1">
    <citation type="submission" date="2017-04" db="EMBL/GenBank/DDBJ databases">
        <authorList>
            <person name="Afonso C.L."/>
            <person name="Miller P.J."/>
            <person name="Scott M.A."/>
            <person name="Spackman E."/>
            <person name="Goraichik I."/>
            <person name="Dimitrov K.M."/>
            <person name="Suarez D.L."/>
            <person name="Swayne D.E."/>
        </authorList>
    </citation>
    <scope>NUCLEOTIDE SEQUENCE [LARGE SCALE GENOMIC DNA]</scope>
    <source>
        <strain evidence="1 2">A2P</strain>
    </source>
</reference>
<evidence type="ECO:0008006" key="3">
    <source>
        <dbReference type="Google" id="ProtNLM"/>
    </source>
</evidence>
<dbReference type="STRING" id="286727.SAMN02982917_3074"/>
<proteinExistence type="predicted"/>
<evidence type="ECO:0000313" key="2">
    <source>
        <dbReference type="Proteomes" id="UP000192936"/>
    </source>
</evidence>